<reference evidence="2 3" key="1">
    <citation type="journal article" date="2020" name="ISME J.">
        <title>Comparative genomics reveals insights into cyanobacterial evolution and habitat adaptation.</title>
        <authorList>
            <person name="Chen M.Y."/>
            <person name="Teng W.K."/>
            <person name="Zhao L."/>
            <person name="Hu C.X."/>
            <person name="Zhou Y.K."/>
            <person name="Han B.P."/>
            <person name="Song L.R."/>
            <person name="Shu W.S."/>
        </authorList>
    </citation>
    <scope>NUCLEOTIDE SEQUENCE [LARGE SCALE GENOMIC DNA]</scope>
    <source>
        <strain evidence="2 3">FACHB-3921</strain>
    </source>
</reference>
<keyword evidence="1" id="KW-0175">Coiled coil</keyword>
<accession>A0ABR8BNB3</accession>
<evidence type="ECO:0000313" key="3">
    <source>
        <dbReference type="Proteomes" id="UP000621307"/>
    </source>
</evidence>
<dbReference type="SUPFAM" id="SSF58113">
    <property type="entry name" value="Apolipoprotein A-I"/>
    <property type="match status" value="1"/>
</dbReference>
<sequence length="439" mass="48696">MEKGQFQGADANKDISIFVGRELQYKGNPHGEVSINLVKSDLVEQLQKAINSPQELKGSVRIMIGKDKAFHVKDGKVITDKLELATKTAQNLTTSQTKNVAKSLQKSPVSIKDLQSQVDTLQRQVESQQKVIDNFSNQQQKSPEEINALLTEFNNLKAAFDTQQRTIEQLQKGLTAVNNRNTPHVQNPSLKDWIGKLETNVKKSAQGLYEQVKSNLTPKLEEIKTQIQSALTPKMDKIKAQLENQIESLKTEMQSQMEAMKNDLKTQADVVKTGISEVKELVQNELQQGVERHQGALGAVSSKISEEVNTVHKQVTQAVGDIHSALNHTVKQNYEKVTNSVMEAKGKAIAKSVDSMLRLFGQTNADGSMTYESKSFNFHKQGNNISITAKDGRPVMVEGDLTTAATESDVESLNKVETVVHNYLKPQAPSHSQSSKLRR</sequence>
<dbReference type="Proteomes" id="UP000621307">
    <property type="component" value="Unassembled WGS sequence"/>
</dbReference>
<dbReference type="EMBL" id="JACJQL010000065">
    <property type="protein sequence ID" value="MBD2254789.1"/>
    <property type="molecule type" value="Genomic_DNA"/>
</dbReference>
<proteinExistence type="predicted"/>
<keyword evidence="3" id="KW-1185">Reference proteome</keyword>
<comment type="caution">
    <text evidence="2">The sequence shown here is derived from an EMBL/GenBank/DDBJ whole genome shotgun (WGS) entry which is preliminary data.</text>
</comment>
<dbReference type="Gene3D" id="1.20.120.20">
    <property type="entry name" value="Apolipoprotein"/>
    <property type="match status" value="1"/>
</dbReference>
<protein>
    <submittedName>
        <fullName evidence="2">Uncharacterized protein</fullName>
    </submittedName>
</protein>
<name>A0ABR8BNB3_9NOSO</name>
<evidence type="ECO:0000313" key="2">
    <source>
        <dbReference type="EMBL" id="MBD2254789.1"/>
    </source>
</evidence>
<evidence type="ECO:0000256" key="1">
    <source>
        <dbReference type="SAM" id="Coils"/>
    </source>
</evidence>
<organism evidence="2 3">
    <name type="scientific">Nostoc parmelioides FACHB-3921</name>
    <dbReference type="NCBI Taxonomy" id="2692909"/>
    <lineage>
        <taxon>Bacteria</taxon>
        <taxon>Bacillati</taxon>
        <taxon>Cyanobacteriota</taxon>
        <taxon>Cyanophyceae</taxon>
        <taxon>Nostocales</taxon>
        <taxon>Nostocaceae</taxon>
        <taxon>Nostoc</taxon>
    </lineage>
</organism>
<feature type="coiled-coil region" evidence="1">
    <location>
        <begin position="111"/>
        <end position="138"/>
    </location>
</feature>
<gene>
    <name evidence="2" type="ORF">H6G14_26510</name>
</gene>